<organism evidence="2 3">
    <name type="scientific">Spirochaeta lutea</name>
    <dbReference type="NCBI Taxonomy" id="1480694"/>
    <lineage>
        <taxon>Bacteria</taxon>
        <taxon>Pseudomonadati</taxon>
        <taxon>Spirochaetota</taxon>
        <taxon>Spirochaetia</taxon>
        <taxon>Spirochaetales</taxon>
        <taxon>Spirochaetaceae</taxon>
        <taxon>Spirochaeta</taxon>
    </lineage>
</organism>
<dbReference type="STRING" id="1480694.DC28_01530"/>
<comment type="caution">
    <text evidence="2">The sequence shown here is derived from an EMBL/GenBank/DDBJ whole genome shotgun (WGS) entry which is preliminary data.</text>
</comment>
<protein>
    <submittedName>
        <fullName evidence="2">Uncharacterized protein</fullName>
    </submittedName>
</protein>
<gene>
    <name evidence="2" type="ORF">DC28_01530</name>
</gene>
<keyword evidence="1" id="KW-0812">Transmembrane</keyword>
<keyword evidence="3" id="KW-1185">Reference proteome</keyword>
<evidence type="ECO:0000256" key="1">
    <source>
        <dbReference type="SAM" id="Phobius"/>
    </source>
</evidence>
<evidence type="ECO:0000313" key="2">
    <source>
        <dbReference type="EMBL" id="KGE73666.1"/>
    </source>
</evidence>
<dbReference type="EMBL" id="JNUP01000004">
    <property type="protein sequence ID" value="KGE73666.1"/>
    <property type="molecule type" value="Genomic_DNA"/>
</dbReference>
<feature type="transmembrane region" description="Helical" evidence="1">
    <location>
        <begin position="39"/>
        <end position="58"/>
    </location>
</feature>
<evidence type="ECO:0000313" key="3">
    <source>
        <dbReference type="Proteomes" id="UP000029692"/>
    </source>
</evidence>
<sequence>MDLSTAILGISLLLIPNIVQVRGNAGSQLTLKYKHFRQLGARLLDLSLPFMAIVYYTWNRFWGDSVQFASPGTG</sequence>
<proteinExistence type="predicted"/>
<keyword evidence="1" id="KW-1133">Transmembrane helix</keyword>
<name>A0A098R1K0_9SPIO</name>
<accession>A0A098R1K0</accession>
<dbReference type="AlphaFoldDB" id="A0A098R1K0"/>
<keyword evidence="1" id="KW-0472">Membrane</keyword>
<reference evidence="2 3" key="1">
    <citation type="submission" date="2014-05" db="EMBL/GenBank/DDBJ databases">
        <title>De novo Genome Sequence of Spirocheata sp.</title>
        <authorList>
            <person name="Shivani Y."/>
            <person name="Subhash Y."/>
            <person name="Tushar L."/>
            <person name="Sasikala C."/>
            <person name="Ramana C.V."/>
        </authorList>
    </citation>
    <scope>NUCLEOTIDE SEQUENCE [LARGE SCALE GENOMIC DNA]</scope>
    <source>
        <strain evidence="2 3">JC230</strain>
    </source>
</reference>
<dbReference type="Proteomes" id="UP000029692">
    <property type="component" value="Unassembled WGS sequence"/>
</dbReference>